<evidence type="ECO:0000256" key="1">
    <source>
        <dbReference type="SAM" id="Phobius"/>
    </source>
</evidence>
<sequence>MNNGLDITEGQFMELKTKEQNLMLFKNLVHIRKQFKDYKFHKKIQYVWLSALSIFVGIKRFIGF</sequence>
<dbReference type="EMBL" id="LAZR01030497">
    <property type="protein sequence ID" value="KKL56432.1"/>
    <property type="molecule type" value="Genomic_DNA"/>
</dbReference>
<proteinExistence type="predicted"/>
<dbReference type="AlphaFoldDB" id="A0A0F9FZ83"/>
<reference evidence="2" key="1">
    <citation type="journal article" date="2015" name="Nature">
        <title>Complex archaea that bridge the gap between prokaryotes and eukaryotes.</title>
        <authorList>
            <person name="Spang A."/>
            <person name="Saw J.H."/>
            <person name="Jorgensen S.L."/>
            <person name="Zaremba-Niedzwiedzka K."/>
            <person name="Martijn J."/>
            <person name="Lind A.E."/>
            <person name="van Eijk R."/>
            <person name="Schleper C."/>
            <person name="Guy L."/>
            <person name="Ettema T.J."/>
        </authorList>
    </citation>
    <scope>NUCLEOTIDE SEQUENCE</scope>
</reference>
<comment type="caution">
    <text evidence="2">The sequence shown here is derived from an EMBL/GenBank/DDBJ whole genome shotgun (WGS) entry which is preliminary data.</text>
</comment>
<accession>A0A0F9FZ83</accession>
<organism evidence="2">
    <name type="scientific">marine sediment metagenome</name>
    <dbReference type="NCBI Taxonomy" id="412755"/>
    <lineage>
        <taxon>unclassified sequences</taxon>
        <taxon>metagenomes</taxon>
        <taxon>ecological metagenomes</taxon>
    </lineage>
</organism>
<gene>
    <name evidence="2" type="ORF">LCGC14_2245460</name>
</gene>
<feature type="transmembrane region" description="Helical" evidence="1">
    <location>
        <begin position="44"/>
        <end position="62"/>
    </location>
</feature>
<keyword evidence="1" id="KW-0812">Transmembrane</keyword>
<name>A0A0F9FZ83_9ZZZZ</name>
<evidence type="ECO:0000313" key="2">
    <source>
        <dbReference type="EMBL" id="KKL56432.1"/>
    </source>
</evidence>
<protein>
    <submittedName>
        <fullName evidence="2">Uncharacterized protein</fullName>
    </submittedName>
</protein>
<keyword evidence="1" id="KW-0472">Membrane</keyword>
<keyword evidence="1" id="KW-1133">Transmembrane helix</keyword>